<accession>A0A8K0J8Q4</accession>
<evidence type="ECO:0000313" key="2">
    <source>
        <dbReference type="EMBL" id="KAG5927219.1"/>
    </source>
</evidence>
<comment type="caution">
    <text evidence="2">The sequence shown here is derived from an EMBL/GenBank/DDBJ whole genome shotgun (WGS) entry which is preliminary data.</text>
</comment>
<proteinExistence type="predicted"/>
<organism evidence="2 3">
    <name type="scientific">Claviceps africana</name>
    <dbReference type="NCBI Taxonomy" id="83212"/>
    <lineage>
        <taxon>Eukaryota</taxon>
        <taxon>Fungi</taxon>
        <taxon>Dikarya</taxon>
        <taxon>Ascomycota</taxon>
        <taxon>Pezizomycotina</taxon>
        <taxon>Sordariomycetes</taxon>
        <taxon>Hypocreomycetidae</taxon>
        <taxon>Hypocreales</taxon>
        <taxon>Clavicipitaceae</taxon>
        <taxon>Claviceps</taxon>
    </lineage>
</organism>
<feature type="region of interest" description="Disordered" evidence="1">
    <location>
        <begin position="31"/>
        <end position="58"/>
    </location>
</feature>
<sequence>MHIQLVQVMLDILPYDFGLLHQGPWIHEMAWGPKSGPRQRIDDDADQKQNQSRFPNQASMTLRAPILYSCA</sequence>
<dbReference type="AlphaFoldDB" id="A0A8K0J8Q4"/>
<evidence type="ECO:0000313" key="3">
    <source>
        <dbReference type="Proteomes" id="UP000811619"/>
    </source>
</evidence>
<protein>
    <submittedName>
        <fullName evidence="2">Uncharacterized protein</fullName>
    </submittedName>
</protein>
<feature type="compositionally biased region" description="Polar residues" evidence="1">
    <location>
        <begin position="48"/>
        <end position="58"/>
    </location>
</feature>
<evidence type="ECO:0000256" key="1">
    <source>
        <dbReference type="SAM" id="MobiDB-lite"/>
    </source>
</evidence>
<dbReference type="EMBL" id="SRPY01000199">
    <property type="protein sequence ID" value="KAG5927219.1"/>
    <property type="molecule type" value="Genomic_DNA"/>
</dbReference>
<keyword evidence="3" id="KW-1185">Reference proteome</keyword>
<dbReference type="Proteomes" id="UP000811619">
    <property type="component" value="Unassembled WGS sequence"/>
</dbReference>
<name>A0A8K0J8Q4_9HYPO</name>
<gene>
    <name evidence="2" type="ORF">E4U42_002447</name>
</gene>
<reference evidence="2" key="1">
    <citation type="journal article" date="2020" name="bioRxiv">
        <title>Whole genome comparisons of ergot fungi reveals the divergence and evolution of species within the genus Claviceps are the result of varying mechanisms driving genome evolution and host range expansion.</title>
        <authorList>
            <person name="Wyka S.A."/>
            <person name="Mondo S.J."/>
            <person name="Liu M."/>
            <person name="Dettman J."/>
            <person name="Nalam V."/>
            <person name="Broders K.D."/>
        </authorList>
    </citation>
    <scope>NUCLEOTIDE SEQUENCE</scope>
    <source>
        <strain evidence="2">CCC 489</strain>
    </source>
</reference>